<evidence type="ECO:0000256" key="2">
    <source>
        <dbReference type="SAM" id="Phobius"/>
    </source>
</evidence>
<feature type="region of interest" description="Disordered" evidence="1">
    <location>
        <begin position="487"/>
        <end position="508"/>
    </location>
</feature>
<keyword evidence="2" id="KW-1133">Transmembrane helix</keyword>
<name>A0A2P8CZ63_9ACTN</name>
<accession>A0A2P8CZ63</accession>
<feature type="transmembrane region" description="Helical" evidence="2">
    <location>
        <begin position="37"/>
        <end position="56"/>
    </location>
</feature>
<proteinExistence type="predicted"/>
<protein>
    <recommendedName>
        <fullName evidence="5">CDP-glycerol:poly(Glycerophosphate) glycerophosphotransferase</fullName>
    </recommendedName>
</protein>
<gene>
    <name evidence="3" type="ORF">CLV63_12388</name>
</gene>
<feature type="compositionally biased region" description="Low complexity" evidence="1">
    <location>
        <begin position="697"/>
        <end position="715"/>
    </location>
</feature>
<feature type="compositionally biased region" description="Basic and acidic residues" evidence="1">
    <location>
        <begin position="658"/>
        <end position="668"/>
    </location>
</feature>
<evidence type="ECO:0008006" key="5">
    <source>
        <dbReference type="Google" id="ProtNLM"/>
    </source>
</evidence>
<dbReference type="Proteomes" id="UP000240542">
    <property type="component" value="Unassembled WGS sequence"/>
</dbReference>
<dbReference type="InterPro" id="IPR043148">
    <property type="entry name" value="TagF_C"/>
</dbReference>
<feature type="compositionally biased region" description="Basic and acidic residues" evidence="1">
    <location>
        <begin position="487"/>
        <end position="503"/>
    </location>
</feature>
<evidence type="ECO:0000313" key="3">
    <source>
        <dbReference type="EMBL" id="PSK90259.1"/>
    </source>
</evidence>
<comment type="caution">
    <text evidence="3">The sequence shown here is derived from an EMBL/GenBank/DDBJ whole genome shotgun (WGS) entry which is preliminary data.</text>
</comment>
<keyword evidence="4" id="KW-1185">Reference proteome</keyword>
<dbReference type="AlphaFoldDB" id="A0A2P8CZ63"/>
<keyword evidence="2" id="KW-0812">Transmembrane</keyword>
<dbReference type="OrthoDB" id="7806295at2"/>
<evidence type="ECO:0000256" key="1">
    <source>
        <dbReference type="SAM" id="MobiDB-lite"/>
    </source>
</evidence>
<sequence>MTPAEAPRILGVPAVVALGVLASGFALLAAAVLAASVWTFAAGAALVYAATVFVQLRAPRALRELSRYRLGSTTQALLRQGLLLALLGTTGAAAGIPLWAAIGAMMALFCLQFGYDVVLRRLRRYRSLPVVTRNIDLDPLDIPDGPPAFLVTGALRRLLLLDAAVLAGVLAGLITQSEIPALAGPALAVVAGTAALAALVPYAVAARRMAVGEEVVAYMQTWIDGYGPEVLLYYAGTDTGIHRADMWLEPLVRQGDRRRPLVVLRDRSAAAHLAPTPLPVLCVPDAEDLAALDFGRARVALYPDSNAANTDLLRNQRLRHVLVGHGDRDGDAVPDPVCRAYDQVWTAGKGGRDRYASARSVLRDDAFVEIGRPQLDAVARMSVHATAGPVPTVLYAPTWEGTAAAPRGTSLVDAGEALVELLLGAEPPVRVLYRPHPATGTRDPRAAAAHRAIVAMIEDAGRAAPVSGTAPGARRLAAIEERIRGSAEYHRKRDEARGSRDDGAVGSGEVEELQRLEREWNRLYWLGRAPGEHLAVLDGRPDLYSCFDHADLLISDISGVITDFIATGKPYAVANCAGVPDMEFRTAHPTAAAAYLLRPDGRGLKEALRAVADTEADVYAGPRAKLASYLLGPEEPTAQERFADAVDALYRTAAAEIPQREPAMRHGADGGGDGGDEAAPVVRGANGRSAPPRHARGAAAARAGNGRAPDPVARP</sequence>
<feature type="transmembrane region" description="Helical" evidence="2">
    <location>
        <begin position="76"/>
        <end position="93"/>
    </location>
</feature>
<feature type="region of interest" description="Disordered" evidence="1">
    <location>
        <begin position="657"/>
        <end position="715"/>
    </location>
</feature>
<feature type="transmembrane region" description="Helical" evidence="2">
    <location>
        <begin position="12"/>
        <end position="31"/>
    </location>
</feature>
<keyword evidence="2" id="KW-0472">Membrane</keyword>
<dbReference type="Gene3D" id="3.40.50.12580">
    <property type="match status" value="1"/>
</dbReference>
<feature type="transmembrane region" description="Helical" evidence="2">
    <location>
        <begin position="182"/>
        <end position="204"/>
    </location>
</feature>
<dbReference type="EMBL" id="PYGA01000023">
    <property type="protein sequence ID" value="PSK90259.1"/>
    <property type="molecule type" value="Genomic_DNA"/>
</dbReference>
<evidence type="ECO:0000313" key="4">
    <source>
        <dbReference type="Proteomes" id="UP000240542"/>
    </source>
</evidence>
<organism evidence="3 4">
    <name type="scientific">Murinocardiopsis flavida</name>
    <dbReference type="NCBI Taxonomy" id="645275"/>
    <lineage>
        <taxon>Bacteria</taxon>
        <taxon>Bacillati</taxon>
        <taxon>Actinomycetota</taxon>
        <taxon>Actinomycetes</taxon>
        <taxon>Streptosporangiales</taxon>
        <taxon>Nocardiopsidaceae</taxon>
        <taxon>Murinocardiopsis</taxon>
    </lineage>
</organism>
<reference evidence="3 4" key="1">
    <citation type="submission" date="2018-03" db="EMBL/GenBank/DDBJ databases">
        <title>Genomic Encyclopedia of Archaeal and Bacterial Type Strains, Phase II (KMG-II): from individual species to whole genera.</title>
        <authorList>
            <person name="Goeker M."/>
        </authorList>
    </citation>
    <scope>NUCLEOTIDE SEQUENCE [LARGE SCALE GENOMIC DNA]</scope>
    <source>
        <strain evidence="3 4">DSM 45312</strain>
    </source>
</reference>
<feature type="transmembrane region" description="Helical" evidence="2">
    <location>
        <begin position="158"/>
        <end position="176"/>
    </location>
</feature>
<dbReference type="RefSeq" id="WP_146165666.1">
    <property type="nucleotide sequence ID" value="NZ_PYGA01000023.1"/>
</dbReference>